<dbReference type="InterPro" id="IPR045820">
    <property type="entry name" value="CLEC16A/TT9_C"/>
</dbReference>
<reference evidence="5" key="1">
    <citation type="submission" date="2017-02" db="UniProtKB">
        <authorList>
            <consortium name="WormBaseParasite"/>
        </authorList>
    </citation>
    <scope>IDENTIFICATION</scope>
</reference>
<dbReference type="OrthoDB" id="6285024at2759"/>
<feature type="region of interest" description="Disordered" evidence="1">
    <location>
        <begin position="31"/>
        <end position="60"/>
    </location>
</feature>
<dbReference type="AlphaFoldDB" id="A0A0R3XB01"/>
<feature type="region of interest" description="Disordered" evidence="1">
    <location>
        <begin position="136"/>
        <end position="193"/>
    </location>
</feature>
<sequence>MFLLAQVFTTLHQPELIRVLTEAILIGDPTLLLHTNSSPSPTTSETEDREEEKVRETESDTSAAECADVLAYLRAAHHGKRAIKSTSPGSRLQAFLKTVAACGAMDPRRGVCGGWPISPSLDDDIARCSERIRSHYNGGASESSGSLNSTTSQSSSDFTTQIAVPPTSVSPPTPRQSRSQPSSSKLAVQSNDDGPACSSSFTLNGKPFLRALFRSLEVGLGTDYDTFFALSLLIAIKQNGGLDEDTLALAQLHTPTSDSPCNSMLITKLLDIISDAAKMGSRVRVATLNLALFLFFLLTRDASRSCQLTDNQRRKLEAAFLESRAILADLYLVSLQPLIWCHSERVSGVTTCGTTTQEVEM</sequence>
<protein>
    <submittedName>
        <fullName evidence="5">CLEC16A_C domain-containing protein</fullName>
    </submittedName>
</protein>
<evidence type="ECO:0000259" key="2">
    <source>
        <dbReference type="Pfam" id="PF19439"/>
    </source>
</evidence>
<accession>A0A0R3XB01</accession>
<feature type="compositionally biased region" description="Low complexity" evidence="1">
    <location>
        <begin position="175"/>
        <end position="184"/>
    </location>
</feature>
<dbReference type="WBParaSite" id="TTAC_0001072801-mRNA-1">
    <property type="protein sequence ID" value="TTAC_0001072801-mRNA-1"/>
    <property type="gene ID" value="TTAC_0001072801"/>
</dbReference>
<evidence type="ECO:0000313" key="3">
    <source>
        <dbReference type="EMBL" id="VDM35691.1"/>
    </source>
</evidence>
<feature type="domain" description="CLEC16A/TT9 C-terminal" evidence="2">
    <location>
        <begin position="199"/>
        <end position="328"/>
    </location>
</feature>
<reference evidence="3 4" key="2">
    <citation type="submission" date="2018-11" db="EMBL/GenBank/DDBJ databases">
        <authorList>
            <consortium name="Pathogen Informatics"/>
        </authorList>
    </citation>
    <scope>NUCLEOTIDE SEQUENCE [LARGE SCALE GENOMIC DNA]</scope>
</reference>
<keyword evidence="4" id="KW-1185">Reference proteome</keyword>
<evidence type="ECO:0000256" key="1">
    <source>
        <dbReference type="SAM" id="MobiDB-lite"/>
    </source>
</evidence>
<name>A0A0R3XB01_HYDTA</name>
<dbReference type="EMBL" id="UYWX01022105">
    <property type="protein sequence ID" value="VDM35691.1"/>
    <property type="molecule type" value="Genomic_DNA"/>
</dbReference>
<feature type="compositionally biased region" description="Low complexity" evidence="1">
    <location>
        <begin position="141"/>
        <end position="167"/>
    </location>
</feature>
<gene>
    <name evidence="3" type="ORF">TTAC_LOCUS10711</name>
</gene>
<proteinExistence type="predicted"/>
<evidence type="ECO:0000313" key="4">
    <source>
        <dbReference type="Proteomes" id="UP000274429"/>
    </source>
</evidence>
<dbReference type="Proteomes" id="UP000274429">
    <property type="component" value="Unassembled WGS sequence"/>
</dbReference>
<dbReference type="STRING" id="6205.A0A0R3XB01"/>
<organism evidence="5">
    <name type="scientific">Hydatigena taeniaeformis</name>
    <name type="common">Feline tapeworm</name>
    <name type="synonym">Taenia taeniaeformis</name>
    <dbReference type="NCBI Taxonomy" id="6205"/>
    <lineage>
        <taxon>Eukaryota</taxon>
        <taxon>Metazoa</taxon>
        <taxon>Spiralia</taxon>
        <taxon>Lophotrochozoa</taxon>
        <taxon>Platyhelminthes</taxon>
        <taxon>Cestoda</taxon>
        <taxon>Eucestoda</taxon>
        <taxon>Cyclophyllidea</taxon>
        <taxon>Taeniidae</taxon>
        <taxon>Hydatigera</taxon>
    </lineage>
</organism>
<evidence type="ECO:0000313" key="5">
    <source>
        <dbReference type="WBParaSite" id="TTAC_0001072801-mRNA-1"/>
    </source>
</evidence>
<dbReference type="Pfam" id="PF19439">
    <property type="entry name" value="CLEC16A_C"/>
    <property type="match status" value="1"/>
</dbReference>